<dbReference type="EMBL" id="AHON02000062">
    <property type="protein sequence ID" value="EKO32910.1"/>
    <property type="molecule type" value="Genomic_DNA"/>
</dbReference>
<dbReference type="Proteomes" id="UP000006329">
    <property type="component" value="Unassembled WGS sequence"/>
</dbReference>
<proteinExistence type="predicted"/>
<dbReference type="Gene3D" id="3.30.2090.10">
    <property type="entry name" value="Multidrug efflux transporter AcrB TolC docking domain, DN and DC subdomains"/>
    <property type="match status" value="2"/>
</dbReference>
<organism evidence="3 4">
    <name type="scientific">Leptospira santarosai str. MOR084</name>
    <dbReference type="NCBI Taxonomy" id="1049984"/>
    <lineage>
        <taxon>Bacteria</taxon>
        <taxon>Pseudomonadati</taxon>
        <taxon>Spirochaetota</taxon>
        <taxon>Spirochaetia</taxon>
        <taxon>Leptospirales</taxon>
        <taxon>Leptospiraceae</taxon>
        <taxon>Leptospira</taxon>
    </lineage>
</organism>
<dbReference type="AlphaFoldDB" id="A0A0E2BDD2"/>
<gene>
    <name evidence="3" type="ORF">LEP1GSC179_3922</name>
</gene>
<feature type="transmembrane region" description="Helical" evidence="2">
    <location>
        <begin position="469"/>
        <end position="492"/>
    </location>
</feature>
<feature type="transmembrane region" description="Helical" evidence="2">
    <location>
        <begin position="968"/>
        <end position="986"/>
    </location>
</feature>
<dbReference type="SUPFAM" id="SSF82693">
    <property type="entry name" value="Multidrug efflux transporter AcrB pore domain, PN1, PN2, PC1 and PC2 subdomains"/>
    <property type="match status" value="2"/>
</dbReference>
<evidence type="ECO:0000313" key="3">
    <source>
        <dbReference type="EMBL" id="EKO32910.1"/>
    </source>
</evidence>
<dbReference type="SUPFAM" id="SSF82866">
    <property type="entry name" value="Multidrug efflux transporter AcrB transmembrane domain"/>
    <property type="match status" value="2"/>
</dbReference>
<reference evidence="3" key="1">
    <citation type="submission" date="2012-10" db="EMBL/GenBank/DDBJ databases">
        <authorList>
            <person name="Harkins D.M."/>
            <person name="Durkin A.S."/>
            <person name="Brinkac L.M."/>
            <person name="Haft D.H."/>
            <person name="Selengut J.D."/>
            <person name="Sanka R."/>
            <person name="DePew J."/>
            <person name="Purushe J."/>
            <person name="Matthias M.A."/>
            <person name="Vinetz J.M."/>
            <person name="Sutton G.G."/>
            <person name="Nierman W.C."/>
            <person name="Fouts D.E."/>
        </authorList>
    </citation>
    <scope>NUCLEOTIDE SEQUENCE [LARGE SCALE GENOMIC DNA]</scope>
    <source>
        <strain evidence="3">MOR084</strain>
    </source>
</reference>
<sequence>MAKNKKKNDLREYKTVPEPDREPSVLTLWVEKHKTGTAMIFLSLILLGIISFRFIPISLFPEAPYPGLTVETEYFGVGPEKIEEIITKPIEESVSTLGGIEHLFSVSEEGKSKVHIQFDQNADLEIKSLEIRDKVEQVSYKFPRETQKPVVLQYDPTQKPSFIIVPKSASLNIMEIREISDREIKKIIEGIPGVSEVVVAGGKPREILVSCDSQKMLGYGVDMNLLLSALQEGNYNENPGEVTEGNVQIPVYVKGRMRSLKEIESLSLRKDNSGKLVRVEDVAKVSFSYREEHSAARVNGENTVSIYVYRAGTANLLAVFDELKQELKKAENENLNFEMLYDQAETVTTAIRNFFFASSLGFLLFVIAASLIFQEFKSSWLFAFFLVCQFFIGSILMYFLKIDYNLVTIVGLILGCGCCLCVFISNRLFSDREKNEKSIAITGEIFTTILLVSGVFLPILFATKELKSVYGGLGFVLSGNFFVSFLISITILPSFRGESGFKIGNFSVPKVLKTLISKADPLSFYVHRMKDDFIRRTLSLVFYAKENPRIFLSFYILFILIGIYFYLISKHEFINKVEEKQLIGNVEFPSGTSFARINNTTERIEKNLSELYNIKEVNSRVENGKSTIVVKFNESVSDVDEIGKELEEIVGDIKPAFIYFSGSNDEALLKEVTIDVIGDDLNTIDRITREVSSTAQGLLPNVRHVLLRYKPPREEVRVAIDKEKSESLGISSQDIGRLVRYGIQGGVATKFIEEDREVDVRIRYDSNFRDQFSDLKDYKISTEDGKSVPLLEVASLTRGTTPVRIYRKNKRRVLSFSLRIADMSLTEIIPKLEKLKQIELPKQYRIEFGDSLKKVLEHQKKMNFILSFAALILFMILASYLESLKGPFLLLSVLPLPLFLIIIFVYFIDIPLTIPVYIGMIIISAFAILEAFILRKELAPWKDRGEKFESGTMPYDLTEKIKSLSAKFFQLWFLIALFYLPSAFSFGTGSAMLKTVSITLILGLVGICFFTPIVFITLYLYPITIANTVIRTYRHGMDWTNFRIKELRRKIR</sequence>
<dbReference type="RefSeq" id="WP_004485040.1">
    <property type="nucleotide sequence ID" value="NZ_AHON02000062.1"/>
</dbReference>
<dbReference type="Gene3D" id="3.30.70.1320">
    <property type="entry name" value="Multidrug efflux transporter AcrB pore domain like"/>
    <property type="match status" value="1"/>
</dbReference>
<feature type="transmembrane region" description="Helical" evidence="2">
    <location>
        <begin position="36"/>
        <end position="55"/>
    </location>
</feature>
<evidence type="ECO:0000256" key="1">
    <source>
        <dbReference type="SAM" id="Coils"/>
    </source>
</evidence>
<comment type="caution">
    <text evidence="3">The sequence shown here is derived from an EMBL/GenBank/DDBJ whole genome shotgun (WGS) entry which is preliminary data.</text>
</comment>
<feature type="transmembrane region" description="Helical" evidence="2">
    <location>
        <begin position="354"/>
        <end position="373"/>
    </location>
</feature>
<feature type="transmembrane region" description="Helical" evidence="2">
    <location>
        <begin position="406"/>
        <end position="429"/>
    </location>
</feature>
<keyword evidence="4" id="KW-1185">Reference proteome</keyword>
<dbReference type="PRINTS" id="PR00702">
    <property type="entry name" value="ACRIFLAVINRP"/>
</dbReference>
<keyword evidence="1" id="KW-0175">Coiled coil</keyword>
<dbReference type="GO" id="GO:0042910">
    <property type="term" value="F:xenobiotic transmembrane transporter activity"/>
    <property type="evidence" value="ECO:0007669"/>
    <property type="project" value="TreeGrafter"/>
</dbReference>
<feature type="transmembrane region" description="Helical" evidence="2">
    <location>
        <begin position="550"/>
        <end position="568"/>
    </location>
</feature>
<keyword evidence="2" id="KW-0472">Membrane</keyword>
<dbReference type="SUPFAM" id="SSF82714">
    <property type="entry name" value="Multidrug efflux transporter AcrB TolC docking domain, DN and DC subdomains"/>
    <property type="match status" value="2"/>
</dbReference>
<feature type="transmembrane region" description="Helical" evidence="2">
    <location>
        <begin position="441"/>
        <end position="463"/>
    </location>
</feature>
<accession>A0A0E2BDD2</accession>
<dbReference type="Gene3D" id="1.20.1640.10">
    <property type="entry name" value="Multidrug efflux transporter AcrB transmembrane domain"/>
    <property type="match status" value="2"/>
</dbReference>
<feature type="transmembrane region" description="Helical" evidence="2">
    <location>
        <begin position="888"/>
        <end position="908"/>
    </location>
</feature>
<dbReference type="InterPro" id="IPR001036">
    <property type="entry name" value="Acrflvin-R"/>
</dbReference>
<dbReference type="PANTHER" id="PTHR32063">
    <property type="match status" value="1"/>
</dbReference>
<dbReference type="GO" id="GO:0005886">
    <property type="term" value="C:plasma membrane"/>
    <property type="evidence" value="ECO:0007669"/>
    <property type="project" value="TreeGrafter"/>
</dbReference>
<protein>
    <submittedName>
        <fullName evidence="3">RND transporter, hydrophobe/amphiphile efflux-1/heavy metal efflux family, permease protein</fullName>
    </submittedName>
</protein>
<dbReference type="PANTHER" id="PTHR32063:SF0">
    <property type="entry name" value="SWARMING MOTILITY PROTEIN SWRC"/>
    <property type="match status" value="1"/>
</dbReference>
<feature type="transmembrane region" description="Helical" evidence="2">
    <location>
        <begin position="862"/>
        <end position="881"/>
    </location>
</feature>
<feature type="transmembrane region" description="Helical" evidence="2">
    <location>
        <begin position="998"/>
        <end position="1021"/>
    </location>
</feature>
<dbReference type="Gene3D" id="3.30.70.1430">
    <property type="entry name" value="Multidrug efflux transporter AcrB pore domain"/>
    <property type="match status" value="2"/>
</dbReference>
<evidence type="ECO:0000256" key="2">
    <source>
        <dbReference type="SAM" id="Phobius"/>
    </source>
</evidence>
<feature type="transmembrane region" description="Helical" evidence="2">
    <location>
        <begin position="380"/>
        <end position="400"/>
    </location>
</feature>
<dbReference type="Gene3D" id="3.30.70.1440">
    <property type="entry name" value="Multidrug efflux transporter AcrB pore domain"/>
    <property type="match status" value="1"/>
</dbReference>
<dbReference type="Pfam" id="PF00873">
    <property type="entry name" value="ACR_tran"/>
    <property type="match status" value="1"/>
</dbReference>
<feature type="coiled-coil region" evidence="1">
    <location>
        <begin position="313"/>
        <end position="347"/>
    </location>
</feature>
<name>A0A0E2BDD2_9LEPT</name>
<dbReference type="InterPro" id="IPR027463">
    <property type="entry name" value="AcrB_DN_DC_subdom"/>
</dbReference>
<keyword evidence="2" id="KW-1133">Transmembrane helix</keyword>
<feature type="transmembrane region" description="Helical" evidence="2">
    <location>
        <begin position="914"/>
        <end position="934"/>
    </location>
</feature>
<keyword evidence="2" id="KW-0812">Transmembrane</keyword>
<evidence type="ECO:0000313" key="4">
    <source>
        <dbReference type="Proteomes" id="UP000006329"/>
    </source>
</evidence>